<dbReference type="Proteomes" id="UP000054217">
    <property type="component" value="Unassembled WGS sequence"/>
</dbReference>
<organism evidence="1 2">
    <name type="scientific">Pisolithus tinctorius Marx 270</name>
    <dbReference type="NCBI Taxonomy" id="870435"/>
    <lineage>
        <taxon>Eukaryota</taxon>
        <taxon>Fungi</taxon>
        <taxon>Dikarya</taxon>
        <taxon>Basidiomycota</taxon>
        <taxon>Agaricomycotina</taxon>
        <taxon>Agaricomycetes</taxon>
        <taxon>Agaricomycetidae</taxon>
        <taxon>Boletales</taxon>
        <taxon>Sclerodermatineae</taxon>
        <taxon>Pisolithaceae</taxon>
        <taxon>Pisolithus</taxon>
    </lineage>
</organism>
<name>A0A0C3K266_PISTI</name>
<dbReference type="AlphaFoldDB" id="A0A0C3K266"/>
<protein>
    <recommendedName>
        <fullName evidence="3">Myb/SANT-like domain-containing protein</fullName>
    </recommendedName>
</protein>
<evidence type="ECO:0000313" key="1">
    <source>
        <dbReference type="EMBL" id="KIO03637.1"/>
    </source>
</evidence>
<dbReference type="OrthoDB" id="2690769at2759"/>
<sequence>MELAAPVGEVDEGAKCADWTAEETTVLIKYLHVHHSECADAGNFHQVTNVNAAEHIHPLHWTGKIKDYKNVLIKWGSIKQIYNAIMTYQRGSGEHWDNENGVNICGAADAEKWGKFVAIKRNTIMRPFCNKGWEYLHFMEDIFPQGS</sequence>
<keyword evidence="2" id="KW-1185">Reference proteome</keyword>
<evidence type="ECO:0008006" key="3">
    <source>
        <dbReference type="Google" id="ProtNLM"/>
    </source>
</evidence>
<dbReference type="InParanoid" id="A0A0C3K266"/>
<reference evidence="1 2" key="1">
    <citation type="submission" date="2014-04" db="EMBL/GenBank/DDBJ databases">
        <authorList>
            <consortium name="DOE Joint Genome Institute"/>
            <person name="Kuo A."/>
            <person name="Kohler A."/>
            <person name="Costa M.D."/>
            <person name="Nagy L.G."/>
            <person name="Floudas D."/>
            <person name="Copeland A."/>
            <person name="Barry K.W."/>
            <person name="Cichocki N."/>
            <person name="Veneault-Fourrey C."/>
            <person name="LaButti K."/>
            <person name="Lindquist E.A."/>
            <person name="Lipzen A."/>
            <person name="Lundell T."/>
            <person name="Morin E."/>
            <person name="Murat C."/>
            <person name="Sun H."/>
            <person name="Tunlid A."/>
            <person name="Henrissat B."/>
            <person name="Grigoriev I.V."/>
            <person name="Hibbett D.S."/>
            <person name="Martin F."/>
            <person name="Nordberg H.P."/>
            <person name="Cantor M.N."/>
            <person name="Hua S.X."/>
        </authorList>
    </citation>
    <scope>NUCLEOTIDE SEQUENCE [LARGE SCALE GENOMIC DNA]</scope>
    <source>
        <strain evidence="1 2">Marx 270</strain>
    </source>
</reference>
<reference evidence="2" key="2">
    <citation type="submission" date="2015-01" db="EMBL/GenBank/DDBJ databases">
        <title>Evolutionary Origins and Diversification of the Mycorrhizal Mutualists.</title>
        <authorList>
            <consortium name="DOE Joint Genome Institute"/>
            <consortium name="Mycorrhizal Genomics Consortium"/>
            <person name="Kohler A."/>
            <person name="Kuo A."/>
            <person name="Nagy L.G."/>
            <person name="Floudas D."/>
            <person name="Copeland A."/>
            <person name="Barry K.W."/>
            <person name="Cichocki N."/>
            <person name="Veneault-Fourrey C."/>
            <person name="LaButti K."/>
            <person name="Lindquist E.A."/>
            <person name="Lipzen A."/>
            <person name="Lundell T."/>
            <person name="Morin E."/>
            <person name="Murat C."/>
            <person name="Riley R."/>
            <person name="Ohm R."/>
            <person name="Sun H."/>
            <person name="Tunlid A."/>
            <person name="Henrissat B."/>
            <person name="Grigoriev I.V."/>
            <person name="Hibbett D.S."/>
            <person name="Martin F."/>
        </authorList>
    </citation>
    <scope>NUCLEOTIDE SEQUENCE [LARGE SCALE GENOMIC DNA]</scope>
    <source>
        <strain evidence="2">Marx 270</strain>
    </source>
</reference>
<proteinExistence type="predicted"/>
<accession>A0A0C3K266</accession>
<feature type="non-terminal residue" evidence="1">
    <location>
        <position position="147"/>
    </location>
</feature>
<dbReference type="EMBL" id="KN831975">
    <property type="protein sequence ID" value="KIO03637.1"/>
    <property type="molecule type" value="Genomic_DNA"/>
</dbReference>
<gene>
    <name evidence="1" type="ORF">M404DRAFT_145442</name>
</gene>
<dbReference type="HOGENOM" id="CLU_082499_5_1_1"/>
<evidence type="ECO:0000313" key="2">
    <source>
        <dbReference type="Proteomes" id="UP000054217"/>
    </source>
</evidence>